<dbReference type="PANTHER" id="PTHR34292">
    <property type="entry name" value="OUTER SPORE WALL PROTEIN LDS1"/>
    <property type="match status" value="1"/>
</dbReference>
<dbReference type="EMBL" id="LT598446">
    <property type="protein sequence ID" value="SCU84802.1"/>
    <property type="molecule type" value="Genomic_DNA"/>
</dbReference>
<name>A0A1G4J4T3_9SACH</name>
<feature type="transmembrane region" description="Helical" evidence="1">
    <location>
        <begin position="109"/>
        <end position="129"/>
    </location>
</feature>
<gene>
    <name evidence="2" type="ORF">LANO_0C02432G</name>
</gene>
<feature type="transmembrane region" description="Helical" evidence="1">
    <location>
        <begin position="53"/>
        <end position="73"/>
    </location>
</feature>
<feature type="transmembrane region" description="Helical" evidence="1">
    <location>
        <begin position="135"/>
        <end position="154"/>
    </location>
</feature>
<evidence type="ECO:0000313" key="2">
    <source>
        <dbReference type="EMBL" id="SCU84802.1"/>
    </source>
</evidence>
<dbReference type="PANTHER" id="PTHR34292:SF3">
    <property type="entry name" value="OUTER SPORE WALL PROTEIN LDS2-RELATED"/>
    <property type="match status" value="1"/>
</dbReference>
<evidence type="ECO:0000313" key="3">
    <source>
        <dbReference type="Proteomes" id="UP000189911"/>
    </source>
</evidence>
<keyword evidence="1" id="KW-0472">Membrane</keyword>
<dbReference type="GO" id="GO:0005628">
    <property type="term" value="C:prospore membrane"/>
    <property type="evidence" value="ECO:0007669"/>
    <property type="project" value="TreeGrafter"/>
</dbReference>
<reference evidence="3" key="1">
    <citation type="submission" date="2016-03" db="EMBL/GenBank/DDBJ databases">
        <authorList>
            <person name="Devillers Hugo."/>
        </authorList>
    </citation>
    <scope>NUCLEOTIDE SEQUENCE [LARGE SCALE GENOMIC DNA]</scope>
</reference>
<feature type="transmembrane region" description="Helical" evidence="1">
    <location>
        <begin position="274"/>
        <end position="294"/>
    </location>
</feature>
<dbReference type="Proteomes" id="UP000189911">
    <property type="component" value="Chromosome C"/>
</dbReference>
<organism evidence="2 3">
    <name type="scientific">Lachancea nothofagi CBS 11611</name>
    <dbReference type="NCBI Taxonomy" id="1266666"/>
    <lineage>
        <taxon>Eukaryota</taxon>
        <taxon>Fungi</taxon>
        <taxon>Dikarya</taxon>
        <taxon>Ascomycota</taxon>
        <taxon>Saccharomycotina</taxon>
        <taxon>Saccharomycetes</taxon>
        <taxon>Saccharomycetales</taxon>
        <taxon>Saccharomycetaceae</taxon>
        <taxon>Lachancea</taxon>
    </lineage>
</organism>
<dbReference type="GO" id="GO:0005811">
    <property type="term" value="C:lipid droplet"/>
    <property type="evidence" value="ECO:0007669"/>
    <property type="project" value="TreeGrafter"/>
</dbReference>
<feature type="transmembrane region" description="Helical" evidence="1">
    <location>
        <begin position="79"/>
        <end position="102"/>
    </location>
</feature>
<dbReference type="AlphaFoldDB" id="A0A1G4J4T3"/>
<dbReference type="InterPro" id="IPR052786">
    <property type="entry name" value="Spore_wall_assembly"/>
</dbReference>
<keyword evidence="1" id="KW-1133">Transmembrane helix</keyword>
<accession>A0A1G4J4T3</accession>
<dbReference type="OrthoDB" id="10012223at2759"/>
<keyword evidence="1" id="KW-0812">Transmembrane</keyword>
<protein>
    <submittedName>
        <fullName evidence="2">LANO_0C02432g1_1</fullName>
    </submittedName>
</protein>
<feature type="transmembrane region" description="Helical" evidence="1">
    <location>
        <begin position="204"/>
        <end position="224"/>
    </location>
</feature>
<proteinExistence type="predicted"/>
<dbReference type="GO" id="GO:0005619">
    <property type="term" value="C:ascospore wall"/>
    <property type="evidence" value="ECO:0007669"/>
    <property type="project" value="TreeGrafter"/>
</dbReference>
<evidence type="ECO:0000256" key="1">
    <source>
        <dbReference type="SAM" id="Phobius"/>
    </source>
</evidence>
<keyword evidence="3" id="KW-1185">Reference proteome</keyword>
<sequence>MSDAHELAALNVRHKAGINQNSQETTEAFAGTTFISVLADKFRRRFGFVRTGFLPGLFVDQTYVYPLLGFFKFLVTPSFWLYSLVLAFCFACIFVTVAALYYFFILPIILVWAVATLGPIGFVIVHIQWLLQSNALAITLTNILIAPVFANSIFDAVLAKLGHAEFLENAKKLPVTPSKVISWKSLDYWLIVLPGKIITLKIKIATTIFLSLLSLIPVIGPTLVNQLLSPKRGFSYSRRLYVLKNLSSGQIKDKFYEHLGQYTAFGMMAGLLELIPVMSIITIPSNLIAGALWASNELNKNQT</sequence>